<evidence type="ECO:0000313" key="1">
    <source>
        <dbReference type="EnsemblPlants" id="MELO3C019984.2.1"/>
    </source>
</evidence>
<proteinExistence type="predicted"/>
<protein>
    <submittedName>
        <fullName evidence="1">Uncharacterized protein</fullName>
    </submittedName>
</protein>
<sequence length="90" mass="10194">MSDEYSRCILHGVKDLRVACDVIFGVLRTTSEVMRDSNAISYLTGTASGVRGSPDVFVLCREFSYKIDRNKREKKEERSISSAIEEKRSV</sequence>
<accession>A0A9I9DLV0</accession>
<name>A0A9I9DLV0_CUCME</name>
<reference evidence="1" key="1">
    <citation type="submission" date="2023-03" db="UniProtKB">
        <authorList>
            <consortium name="EnsemblPlants"/>
        </authorList>
    </citation>
    <scope>IDENTIFICATION</scope>
</reference>
<dbReference type="EnsemblPlants" id="MELO3C019984.2.1">
    <property type="protein sequence ID" value="MELO3C019984.2.1"/>
    <property type="gene ID" value="MELO3C019984.2"/>
</dbReference>
<organism evidence="1">
    <name type="scientific">Cucumis melo</name>
    <name type="common">Muskmelon</name>
    <dbReference type="NCBI Taxonomy" id="3656"/>
    <lineage>
        <taxon>Eukaryota</taxon>
        <taxon>Viridiplantae</taxon>
        <taxon>Streptophyta</taxon>
        <taxon>Embryophyta</taxon>
        <taxon>Tracheophyta</taxon>
        <taxon>Spermatophyta</taxon>
        <taxon>Magnoliopsida</taxon>
        <taxon>eudicotyledons</taxon>
        <taxon>Gunneridae</taxon>
        <taxon>Pentapetalae</taxon>
        <taxon>rosids</taxon>
        <taxon>fabids</taxon>
        <taxon>Cucurbitales</taxon>
        <taxon>Cucurbitaceae</taxon>
        <taxon>Benincaseae</taxon>
        <taxon>Cucumis</taxon>
    </lineage>
</organism>
<dbReference type="Gramene" id="MELO3C019984.2.1">
    <property type="protein sequence ID" value="MELO3C019984.2.1"/>
    <property type="gene ID" value="MELO3C019984.2"/>
</dbReference>
<dbReference type="AlphaFoldDB" id="A0A9I9DLV0"/>